<reference evidence="1 2" key="1">
    <citation type="submission" date="2023-07" db="EMBL/GenBank/DDBJ databases">
        <title>Sorghum-associated microbial communities from plants grown in Nebraska, USA.</title>
        <authorList>
            <person name="Schachtman D."/>
        </authorList>
    </citation>
    <scope>NUCLEOTIDE SEQUENCE [LARGE SCALE GENOMIC DNA]</scope>
    <source>
        <strain evidence="1 2">DS1709</strain>
    </source>
</reference>
<gene>
    <name evidence="1" type="ORF">J2781_002794</name>
</gene>
<dbReference type="RefSeq" id="WP_115979787.1">
    <property type="nucleotide sequence ID" value="NZ_JAVDQS010000007.1"/>
</dbReference>
<evidence type="ECO:0000313" key="2">
    <source>
        <dbReference type="Proteomes" id="UP001184853"/>
    </source>
</evidence>
<organism evidence="1 2">
    <name type="scientific">Chryseobacterium geocarposphaerae</name>
    <dbReference type="NCBI Taxonomy" id="1416776"/>
    <lineage>
        <taxon>Bacteria</taxon>
        <taxon>Pseudomonadati</taxon>
        <taxon>Bacteroidota</taxon>
        <taxon>Flavobacteriia</taxon>
        <taxon>Flavobacteriales</taxon>
        <taxon>Weeksellaceae</taxon>
        <taxon>Chryseobacterium group</taxon>
        <taxon>Chryseobacterium</taxon>
    </lineage>
</organism>
<proteinExistence type="predicted"/>
<sequence>MYSNKRLIIKNKIKSLIYFIEEITIRKDTYKSNNKVGSEEEFLNSLLVEVDIEITQCYKYALNNEINNIVFDQFKIQFSNLVKLFKGIESEILQKGFTVNDEYLKFYRDIDILLTEDELHTTYISEKEQRYFELKNIFCNLIGENIKIKNNTISKSYTDYLWFKVGIKLANGEIYQLINKYGNNASRISKEINLKEAEKFILASINNYSGENTNKGKNIFNYPDKIEKVIDYCQENDISISNDFLQKIKNK</sequence>
<protein>
    <recommendedName>
        <fullName evidence="3">RteC protein</fullName>
    </recommendedName>
</protein>
<dbReference type="Proteomes" id="UP001184853">
    <property type="component" value="Unassembled WGS sequence"/>
</dbReference>
<dbReference type="EMBL" id="JAVDQS010000007">
    <property type="protein sequence ID" value="MDR6405860.1"/>
    <property type="molecule type" value="Genomic_DNA"/>
</dbReference>
<keyword evidence="2" id="KW-1185">Reference proteome</keyword>
<accession>A0ABU1LH05</accession>
<name>A0ABU1LH05_9FLAO</name>
<evidence type="ECO:0008006" key="3">
    <source>
        <dbReference type="Google" id="ProtNLM"/>
    </source>
</evidence>
<comment type="caution">
    <text evidence="1">The sequence shown here is derived from an EMBL/GenBank/DDBJ whole genome shotgun (WGS) entry which is preliminary data.</text>
</comment>
<evidence type="ECO:0000313" key="1">
    <source>
        <dbReference type="EMBL" id="MDR6405860.1"/>
    </source>
</evidence>